<reference evidence="2" key="1">
    <citation type="journal article" date="2023" name="Nat. Plants">
        <title>Single-cell RNA sequencing provides a high-resolution roadmap for understanding the multicellular compartmentation of specialized metabolism.</title>
        <authorList>
            <person name="Sun S."/>
            <person name="Shen X."/>
            <person name="Li Y."/>
            <person name="Li Y."/>
            <person name="Wang S."/>
            <person name="Li R."/>
            <person name="Zhang H."/>
            <person name="Shen G."/>
            <person name="Guo B."/>
            <person name="Wei J."/>
            <person name="Xu J."/>
            <person name="St-Pierre B."/>
            <person name="Chen S."/>
            <person name="Sun C."/>
        </authorList>
    </citation>
    <scope>NUCLEOTIDE SEQUENCE [LARGE SCALE GENOMIC DNA]</scope>
</reference>
<comment type="caution">
    <text evidence="1">The sequence shown here is derived from an EMBL/GenBank/DDBJ whole genome shotgun (WGS) entry which is preliminary data.</text>
</comment>
<keyword evidence="2" id="KW-1185">Reference proteome</keyword>
<dbReference type="Proteomes" id="UP001060085">
    <property type="component" value="Linkage Group LG06"/>
</dbReference>
<dbReference type="EMBL" id="CM044706">
    <property type="protein sequence ID" value="KAI5658249.1"/>
    <property type="molecule type" value="Genomic_DNA"/>
</dbReference>
<evidence type="ECO:0000313" key="2">
    <source>
        <dbReference type="Proteomes" id="UP001060085"/>
    </source>
</evidence>
<protein>
    <submittedName>
        <fullName evidence="1">Uncharacterized protein</fullName>
    </submittedName>
</protein>
<gene>
    <name evidence="1" type="ORF">M9H77_27042</name>
</gene>
<sequence length="132" mass="14819">MCYHGGPKEGQPKELDEDVEEDDSPPVVEIAEIDSGNEPTDGYGFESTVGENGESFKDKTMFLREAKISGKRGVKQLEHKREGRKAKPVVLGARLFCIDILLQQIQTKWQGEQGTSKEEPLFLHETEKTKNV</sequence>
<accession>A0ACC0AC91</accession>
<proteinExistence type="predicted"/>
<evidence type="ECO:0000313" key="1">
    <source>
        <dbReference type="EMBL" id="KAI5658249.1"/>
    </source>
</evidence>
<name>A0ACC0AC91_CATRO</name>
<organism evidence="1 2">
    <name type="scientific">Catharanthus roseus</name>
    <name type="common">Madagascar periwinkle</name>
    <name type="synonym">Vinca rosea</name>
    <dbReference type="NCBI Taxonomy" id="4058"/>
    <lineage>
        <taxon>Eukaryota</taxon>
        <taxon>Viridiplantae</taxon>
        <taxon>Streptophyta</taxon>
        <taxon>Embryophyta</taxon>
        <taxon>Tracheophyta</taxon>
        <taxon>Spermatophyta</taxon>
        <taxon>Magnoliopsida</taxon>
        <taxon>eudicotyledons</taxon>
        <taxon>Gunneridae</taxon>
        <taxon>Pentapetalae</taxon>
        <taxon>asterids</taxon>
        <taxon>lamiids</taxon>
        <taxon>Gentianales</taxon>
        <taxon>Apocynaceae</taxon>
        <taxon>Rauvolfioideae</taxon>
        <taxon>Vinceae</taxon>
        <taxon>Catharanthinae</taxon>
        <taxon>Catharanthus</taxon>
    </lineage>
</organism>